<keyword evidence="3" id="KW-1185">Reference proteome</keyword>
<dbReference type="Pfam" id="PF06985">
    <property type="entry name" value="HET"/>
    <property type="match status" value="1"/>
</dbReference>
<evidence type="ECO:0000313" key="2">
    <source>
        <dbReference type="EMBL" id="ORY03562.1"/>
    </source>
</evidence>
<dbReference type="InterPro" id="IPR052895">
    <property type="entry name" value="HetReg/Transcr_Mod"/>
</dbReference>
<protein>
    <submittedName>
        <fullName evidence="2">Heterokaryon incompatibility protein-domain-containing protein</fullName>
    </submittedName>
</protein>
<reference evidence="2 3" key="1">
    <citation type="submission" date="2016-07" db="EMBL/GenBank/DDBJ databases">
        <title>Pervasive Adenine N6-methylation of Active Genes in Fungi.</title>
        <authorList>
            <consortium name="DOE Joint Genome Institute"/>
            <person name="Mondo S.J."/>
            <person name="Dannebaum R.O."/>
            <person name="Kuo R.C."/>
            <person name="Labutti K."/>
            <person name="Haridas S."/>
            <person name="Kuo A."/>
            <person name="Salamov A."/>
            <person name="Ahrendt S.R."/>
            <person name="Lipzen A."/>
            <person name="Sullivan W."/>
            <person name="Andreopoulos W.B."/>
            <person name="Clum A."/>
            <person name="Lindquist E."/>
            <person name="Daum C."/>
            <person name="Ramamoorthy G.K."/>
            <person name="Gryganskyi A."/>
            <person name="Culley D."/>
            <person name="Magnuson J.K."/>
            <person name="James T.Y."/>
            <person name="O'Malley M.A."/>
            <person name="Stajich J.E."/>
            <person name="Spatafora J.W."/>
            <person name="Visel A."/>
            <person name="Grigoriev I.V."/>
        </authorList>
    </citation>
    <scope>NUCLEOTIDE SEQUENCE [LARGE SCALE GENOMIC DNA]</scope>
    <source>
        <strain evidence="2 3">CBS 115471</strain>
    </source>
</reference>
<sequence>YRPLDSTKSQIRLITPLFDHPHPLPRFTLEEVSLEENPSYSALSYVWGDAQIKRAILVDDRVVLVTKNLFSALINVHVPASRIWIDAICINQEDDDEKSWQVQLMREIYVQAEYTAA</sequence>
<dbReference type="AlphaFoldDB" id="A0A1Y1YZU7"/>
<evidence type="ECO:0000259" key="1">
    <source>
        <dbReference type="Pfam" id="PF06985"/>
    </source>
</evidence>
<accession>A0A1Y1YZU7</accession>
<dbReference type="Proteomes" id="UP000193144">
    <property type="component" value="Unassembled WGS sequence"/>
</dbReference>
<feature type="non-terminal residue" evidence="2">
    <location>
        <position position="117"/>
    </location>
</feature>
<feature type="domain" description="Heterokaryon incompatibility" evidence="1">
    <location>
        <begin position="40"/>
        <end position="115"/>
    </location>
</feature>
<dbReference type="PANTHER" id="PTHR24148:SF73">
    <property type="entry name" value="HET DOMAIN PROTEIN (AFU_ORTHOLOGUE AFUA_8G01020)"/>
    <property type="match status" value="1"/>
</dbReference>
<gene>
    <name evidence="2" type="ORF">BCR34DRAFT_443786</name>
</gene>
<proteinExistence type="predicted"/>
<name>A0A1Y1YZU7_9PLEO</name>
<evidence type="ECO:0000313" key="3">
    <source>
        <dbReference type="Proteomes" id="UP000193144"/>
    </source>
</evidence>
<dbReference type="OrthoDB" id="2157530at2759"/>
<dbReference type="PANTHER" id="PTHR24148">
    <property type="entry name" value="ANKYRIN REPEAT DOMAIN-CONTAINING PROTEIN 39 HOMOLOG-RELATED"/>
    <property type="match status" value="1"/>
</dbReference>
<organism evidence="2 3">
    <name type="scientific">Clohesyomyces aquaticus</name>
    <dbReference type="NCBI Taxonomy" id="1231657"/>
    <lineage>
        <taxon>Eukaryota</taxon>
        <taxon>Fungi</taxon>
        <taxon>Dikarya</taxon>
        <taxon>Ascomycota</taxon>
        <taxon>Pezizomycotina</taxon>
        <taxon>Dothideomycetes</taxon>
        <taxon>Pleosporomycetidae</taxon>
        <taxon>Pleosporales</taxon>
        <taxon>Lindgomycetaceae</taxon>
        <taxon>Clohesyomyces</taxon>
    </lineage>
</organism>
<feature type="non-terminal residue" evidence="2">
    <location>
        <position position="1"/>
    </location>
</feature>
<comment type="caution">
    <text evidence="2">The sequence shown here is derived from an EMBL/GenBank/DDBJ whole genome shotgun (WGS) entry which is preliminary data.</text>
</comment>
<dbReference type="STRING" id="1231657.A0A1Y1YZU7"/>
<dbReference type="EMBL" id="MCFA01000145">
    <property type="protein sequence ID" value="ORY03562.1"/>
    <property type="molecule type" value="Genomic_DNA"/>
</dbReference>
<dbReference type="InterPro" id="IPR010730">
    <property type="entry name" value="HET"/>
</dbReference>